<organism evidence="1 2">
    <name type="scientific">Thiohalorhabdus denitrificans</name>
    <dbReference type="NCBI Taxonomy" id="381306"/>
    <lineage>
        <taxon>Bacteria</taxon>
        <taxon>Pseudomonadati</taxon>
        <taxon>Pseudomonadota</taxon>
        <taxon>Gammaproteobacteria</taxon>
        <taxon>Thiohalorhabdales</taxon>
        <taxon>Thiohalorhabdaceae</taxon>
        <taxon>Thiohalorhabdus</taxon>
    </lineage>
</organism>
<evidence type="ECO:0000313" key="2">
    <source>
        <dbReference type="Proteomes" id="UP000183104"/>
    </source>
</evidence>
<reference evidence="2" key="1">
    <citation type="submission" date="2016-10" db="EMBL/GenBank/DDBJ databases">
        <authorList>
            <person name="Varghese N."/>
        </authorList>
    </citation>
    <scope>NUCLEOTIDE SEQUENCE [LARGE SCALE GENOMIC DNA]</scope>
    <source>
        <strain evidence="2">HL 19</strain>
    </source>
</reference>
<dbReference type="Proteomes" id="UP000183104">
    <property type="component" value="Unassembled WGS sequence"/>
</dbReference>
<accession>A0A0P9CVK1</accession>
<evidence type="ECO:0000313" key="1">
    <source>
        <dbReference type="EMBL" id="SCY46883.1"/>
    </source>
</evidence>
<dbReference type="STRING" id="381306.AN478_05905"/>
<dbReference type="EMBL" id="FMUN01000006">
    <property type="protein sequence ID" value="SCY46883.1"/>
    <property type="molecule type" value="Genomic_DNA"/>
</dbReference>
<dbReference type="RefSeq" id="WP_054965684.1">
    <property type="nucleotide sequence ID" value="NZ_FMUN01000006.1"/>
</dbReference>
<dbReference type="AlphaFoldDB" id="A0A0P9CVK1"/>
<dbReference type="OrthoDB" id="1121317at2"/>
<gene>
    <name evidence="1" type="ORF">SAMN05661077_2196</name>
</gene>
<sequence length="83" mass="9013">MQEVTVEPGAGPEEAPRAFFLGGRRQEVAVVLDRWPGSGYLYLKVRAGDGGIYILRREEATGRWALRLYDAGPGKGRPPLSGA</sequence>
<protein>
    <submittedName>
        <fullName evidence="1">Uncharacterized protein</fullName>
    </submittedName>
</protein>
<name>A0A0P9CVK1_9GAMM</name>
<keyword evidence="2" id="KW-1185">Reference proteome</keyword>
<proteinExistence type="predicted"/>